<dbReference type="KEGG" id="pdm:ADU72_1463"/>
<gene>
    <name evidence="3" type="ORF">ADU70_1233</name>
    <name evidence="4" type="ORF">ADU72_1463</name>
</gene>
<sequence>MVDPTNADIAAAKSAALIAYETTGKPQMITAAAAASVTAFTSTKTTVDTNPSTETDVSKTNPTKVTEDTGQGEQGTDALQAGSGAPTSTNMNVVVGSTIGVSGTVAGDQKTYLQVEVPDGLKVNTNGNATVYTTISIPADDLSILTGLIEGIGTALSNGAKLVDAIPGVNFNAQGVVDAFDVSTLISKLGTGVFSAPVTQSADGKYMYVDITGDTGISNILTQDITQTITNLTNAVSAIHVTATVLGFTTDVSGTAASDIMSFLTPAINALKASITTGGSFINKIGSATLVGQIQTTVPVTAVTPTVTGATGSYTLEAQYVNDNTLEADIADLGNNTAKAVLTYKNTPVVSVSKVAGDSKSGYQITGTTTGGGAAARGVTVTVTDSAGNVVGTGVSDANGNTQSELMAALGLKVL</sequence>
<name>A0AAC9B2G7_9LACO</name>
<keyword evidence="5" id="KW-1185">Reference proteome</keyword>
<evidence type="ECO:0000313" key="5">
    <source>
        <dbReference type="Proteomes" id="UP000076244"/>
    </source>
</evidence>
<evidence type="ECO:0000313" key="6">
    <source>
        <dbReference type="Proteomes" id="UP000076405"/>
    </source>
</evidence>
<feature type="region of interest" description="Disordered" evidence="1">
    <location>
        <begin position="45"/>
        <end position="85"/>
    </location>
</feature>
<evidence type="ECO:0000259" key="2">
    <source>
        <dbReference type="Pfam" id="PF20609"/>
    </source>
</evidence>
<dbReference type="Pfam" id="PF20609">
    <property type="entry name" value="pAdhesive_17"/>
    <property type="match status" value="1"/>
</dbReference>
<dbReference type="EMBL" id="CP012275">
    <property type="protein sequence ID" value="AMV62723.1"/>
    <property type="molecule type" value="Genomic_DNA"/>
</dbReference>
<accession>A0AAC9B2G7</accession>
<organism evidence="3 6">
    <name type="scientific">Pediococcus damnosus</name>
    <dbReference type="NCBI Taxonomy" id="51663"/>
    <lineage>
        <taxon>Bacteria</taxon>
        <taxon>Bacillati</taxon>
        <taxon>Bacillota</taxon>
        <taxon>Bacilli</taxon>
        <taxon>Lactobacillales</taxon>
        <taxon>Lactobacillaceae</taxon>
        <taxon>Pediococcus</taxon>
    </lineage>
</organism>
<dbReference type="EMBL" id="CP012288">
    <property type="protein sequence ID" value="AMV67392.1"/>
    <property type="molecule type" value="Genomic_DNA"/>
</dbReference>
<dbReference type="Proteomes" id="UP000076405">
    <property type="component" value="Chromosome"/>
</dbReference>
<feature type="domain" description="Putative adhesive" evidence="2">
    <location>
        <begin position="101"/>
        <end position="337"/>
    </location>
</feature>
<feature type="compositionally biased region" description="Polar residues" evidence="1">
    <location>
        <begin position="48"/>
        <end position="71"/>
    </location>
</feature>
<dbReference type="Proteomes" id="UP000076244">
    <property type="component" value="Chromosome"/>
</dbReference>
<dbReference type="AlphaFoldDB" id="A0AAC9B2G7"/>
<evidence type="ECO:0000313" key="4">
    <source>
        <dbReference type="EMBL" id="AMV67392.1"/>
    </source>
</evidence>
<evidence type="ECO:0000313" key="3">
    <source>
        <dbReference type="EMBL" id="AMV62723.1"/>
    </source>
</evidence>
<evidence type="ECO:0000256" key="1">
    <source>
        <dbReference type="SAM" id="MobiDB-lite"/>
    </source>
</evidence>
<reference evidence="5 6" key="1">
    <citation type="journal article" date="2016" name="PLoS ONE">
        <title>The Identification of Novel Diagnostic Marker Genes for the Detection of Beer Spoiling Pediococcus damnosus Strains Using the BlAst Diagnostic Gene findEr.</title>
        <authorList>
            <person name="Behr J."/>
            <person name="Geissler A.J."/>
            <person name="Schmid J."/>
            <person name="Zehe A."/>
            <person name="Vogel R.F."/>
        </authorList>
    </citation>
    <scope>NUCLEOTIDE SEQUENCE [LARGE SCALE GENOMIC DNA]</scope>
    <source>
        <strain evidence="3 6">TMW 2.1533</strain>
        <strain evidence="4 5">TMW 2.1535</strain>
    </source>
</reference>
<protein>
    <submittedName>
        <fullName evidence="3">T1SS secreted agglutinin RTX</fullName>
    </submittedName>
</protein>
<dbReference type="InterPro" id="IPR046762">
    <property type="entry name" value="pAdhesive_17"/>
</dbReference>
<proteinExistence type="predicted"/>